<feature type="region of interest" description="Disordered" evidence="1">
    <location>
        <begin position="1"/>
        <end position="39"/>
    </location>
</feature>
<evidence type="ECO:0000313" key="3">
    <source>
        <dbReference type="Proteomes" id="UP001271007"/>
    </source>
</evidence>
<gene>
    <name evidence="2" type="ORF">LTR09_011753</name>
</gene>
<feature type="compositionally biased region" description="Low complexity" evidence="1">
    <location>
        <begin position="26"/>
        <end position="38"/>
    </location>
</feature>
<keyword evidence="3" id="KW-1185">Reference proteome</keyword>
<dbReference type="Proteomes" id="UP001271007">
    <property type="component" value="Unassembled WGS sequence"/>
</dbReference>
<evidence type="ECO:0000313" key="2">
    <source>
        <dbReference type="EMBL" id="KAK3046822.1"/>
    </source>
</evidence>
<proteinExistence type="predicted"/>
<organism evidence="2 3">
    <name type="scientific">Extremus antarcticus</name>
    <dbReference type="NCBI Taxonomy" id="702011"/>
    <lineage>
        <taxon>Eukaryota</taxon>
        <taxon>Fungi</taxon>
        <taxon>Dikarya</taxon>
        <taxon>Ascomycota</taxon>
        <taxon>Pezizomycotina</taxon>
        <taxon>Dothideomycetes</taxon>
        <taxon>Dothideomycetidae</taxon>
        <taxon>Mycosphaerellales</taxon>
        <taxon>Extremaceae</taxon>
        <taxon>Extremus</taxon>
    </lineage>
</organism>
<dbReference type="AlphaFoldDB" id="A0AAJ0G7M6"/>
<reference evidence="2" key="1">
    <citation type="submission" date="2023-04" db="EMBL/GenBank/DDBJ databases">
        <title>Black Yeasts Isolated from many extreme environments.</title>
        <authorList>
            <person name="Coleine C."/>
            <person name="Stajich J.E."/>
            <person name="Selbmann L."/>
        </authorList>
    </citation>
    <scope>NUCLEOTIDE SEQUENCE</scope>
    <source>
        <strain evidence="2">CCFEE 5312</strain>
    </source>
</reference>
<sequence length="181" mass="20085">MSGPQRESTPSRRDGSLTSIDSGDGSSTMSASTHTSTSNGRLAAYQLTKEVCLGNREPASADWYVETDPSVTDIVDAFRYAAQWVLARSPPQGTGRADQQQRYGALQKLLDDIPAGAGWTKGPPVTTFKYLFWVIVMVKRMRTEPSYVGHNARVLEAHMLKMMAYSLMGLWLSNFEAYDFF</sequence>
<comment type="caution">
    <text evidence="2">The sequence shown here is derived from an EMBL/GenBank/DDBJ whole genome shotgun (WGS) entry which is preliminary data.</text>
</comment>
<feature type="compositionally biased region" description="Polar residues" evidence="1">
    <location>
        <begin position="16"/>
        <end position="25"/>
    </location>
</feature>
<protein>
    <submittedName>
        <fullName evidence="2">Uncharacterized protein</fullName>
    </submittedName>
</protein>
<evidence type="ECO:0000256" key="1">
    <source>
        <dbReference type="SAM" id="MobiDB-lite"/>
    </source>
</evidence>
<name>A0AAJ0G7M6_9PEZI</name>
<accession>A0AAJ0G7M6</accession>
<dbReference type="EMBL" id="JAWDJX010000079">
    <property type="protein sequence ID" value="KAK3046822.1"/>
    <property type="molecule type" value="Genomic_DNA"/>
</dbReference>